<reference evidence="12 13" key="1">
    <citation type="submission" date="2019-04" db="EMBL/GenBank/DDBJ databases">
        <authorList>
            <consortium name="Wellcome Sanger Institute Data Sharing"/>
        </authorList>
    </citation>
    <scope>NUCLEOTIDE SEQUENCE [LARGE SCALE GENOMIC DNA]</scope>
</reference>
<proteinExistence type="inferred from homology"/>
<comment type="subcellular location">
    <subcellularLocation>
        <location evidence="9">Endomembrane system</location>
        <topology evidence="9">Single-pass membrane protein</topology>
    </subcellularLocation>
    <subcellularLocation>
        <location evidence="1">Nucleus envelope</location>
    </subcellularLocation>
</comment>
<name>A0A8C9WS35_SCLFO</name>
<feature type="compositionally biased region" description="Basic and acidic residues" evidence="10">
    <location>
        <begin position="1"/>
        <end position="55"/>
    </location>
</feature>
<evidence type="ECO:0000256" key="7">
    <source>
        <dbReference type="ARBA" id="ARBA00023180"/>
    </source>
</evidence>
<dbReference type="GeneTree" id="ENSGT00390000012166"/>
<dbReference type="GO" id="GO:0001671">
    <property type="term" value="F:ATPase activator activity"/>
    <property type="evidence" value="ECO:0007669"/>
    <property type="project" value="InterPro"/>
</dbReference>
<keyword evidence="7" id="KW-0325">Glycoprotein</keyword>
<keyword evidence="6" id="KW-0472">Membrane</keyword>
<keyword evidence="8" id="KW-0539">Nucleus</keyword>
<dbReference type="Pfam" id="PF05609">
    <property type="entry name" value="LAP1_C"/>
    <property type="match status" value="1"/>
</dbReference>
<organism evidence="12 13">
    <name type="scientific">Scleropages formosus</name>
    <name type="common">Asian bonytongue</name>
    <name type="synonym">Osteoglossum formosum</name>
    <dbReference type="NCBI Taxonomy" id="113540"/>
    <lineage>
        <taxon>Eukaryota</taxon>
        <taxon>Metazoa</taxon>
        <taxon>Chordata</taxon>
        <taxon>Craniata</taxon>
        <taxon>Vertebrata</taxon>
        <taxon>Euteleostomi</taxon>
        <taxon>Actinopterygii</taxon>
        <taxon>Neopterygii</taxon>
        <taxon>Teleostei</taxon>
        <taxon>Osteoglossocephala</taxon>
        <taxon>Osteoglossomorpha</taxon>
        <taxon>Osteoglossiformes</taxon>
        <taxon>Osteoglossidae</taxon>
        <taxon>Scleropages</taxon>
    </lineage>
</organism>
<dbReference type="PANTHER" id="PTHR18843">
    <property type="entry name" value="TORSIN-1A-INTERACTING PROTEIN"/>
    <property type="match status" value="1"/>
</dbReference>
<protein>
    <submittedName>
        <fullName evidence="12">Torsin-1A-interacting protein 2-like</fullName>
    </submittedName>
</protein>
<comment type="similarity">
    <text evidence="2">Belongs to the TOR1AIP family.</text>
</comment>
<keyword evidence="5" id="KW-1133">Transmembrane helix</keyword>
<evidence type="ECO:0000259" key="11">
    <source>
        <dbReference type="Pfam" id="PF05609"/>
    </source>
</evidence>
<dbReference type="InterPro" id="IPR046753">
    <property type="entry name" value="TOIP1/2_C"/>
</dbReference>
<evidence type="ECO:0000256" key="1">
    <source>
        <dbReference type="ARBA" id="ARBA00004259"/>
    </source>
</evidence>
<evidence type="ECO:0000256" key="5">
    <source>
        <dbReference type="ARBA" id="ARBA00022989"/>
    </source>
</evidence>
<evidence type="ECO:0000256" key="8">
    <source>
        <dbReference type="ARBA" id="ARBA00023242"/>
    </source>
</evidence>
<dbReference type="Gene3D" id="3.40.50.12190">
    <property type="match status" value="1"/>
</dbReference>
<dbReference type="InterPro" id="IPR038599">
    <property type="entry name" value="LAP1C-like_C_sf"/>
</dbReference>
<evidence type="ECO:0000256" key="9">
    <source>
        <dbReference type="ARBA" id="ARBA00037847"/>
    </source>
</evidence>
<feature type="domain" description="Torsin-1A-interacting protein 1/2 AAA+ activator" evidence="11">
    <location>
        <begin position="243"/>
        <end position="464"/>
    </location>
</feature>
<dbReference type="Proteomes" id="UP000694397">
    <property type="component" value="Chromosome 9"/>
</dbReference>
<dbReference type="GO" id="GO:0016020">
    <property type="term" value="C:membrane"/>
    <property type="evidence" value="ECO:0007669"/>
    <property type="project" value="TreeGrafter"/>
</dbReference>
<feature type="compositionally biased region" description="Polar residues" evidence="10">
    <location>
        <begin position="104"/>
        <end position="116"/>
    </location>
</feature>
<dbReference type="AlphaFoldDB" id="A0A8C9WS35"/>
<evidence type="ECO:0000313" key="12">
    <source>
        <dbReference type="Ensembl" id="ENSSFOP00015077270.1"/>
    </source>
</evidence>
<evidence type="ECO:0000256" key="6">
    <source>
        <dbReference type="ARBA" id="ARBA00023136"/>
    </source>
</evidence>
<reference evidence="12" key="3">
    <citation type="submission" date="2025-09" db="UniProtKB">
        <authorList>
            <consortium name="Ensembl"/>
        </authorList>
    </citation>
    <scope>IDENTIFICATION</scope>
</reference>
<dbReference type="GO" id="GO:0061024">
    <property type="term" value="P:membrane organization"/>
    <property type="evidence" value="ECO:0007669"/>
    <property type="project" value="TreeGrafter"/>
</dbReference>
<keyword evidence="4" id="KW-0812">Transmembrane</keyword>
<dbReference type="GO" id="GO:0005635">
    <property type="term" value="C:nuclear envelope"/>
    <property type="evidence" value="ECO:0007669"/>
    <property type="project" value="UniProtKB-SubCell"/>
</dbReference>
<dbReference type="InterPro" id="IPR008662">
    <property type="entry name" value="TOIP1/2"/>
</dbReference>
<dbReference type="Ensembl" id="ENSSFOT00015083171.1">
    <property type="protein sequence ID" value="ENSSFOP00015077270.1"/>
    <property type="gene ID" value="ENSSFOG00015024677.1"/>
</dbReference>
<accession>A0A8C9WS35</accession>
<evidence type="ECO:0000313" key="13">
    <source>
        <dbReference type="Proteomes" id="UP000694397"/>
    </source>
</evidence>
<keyword evidence="3" id="KW-0597">Phosphoprotein</keyword>
<dbReference type="KEGG" id="sfm:108935418"/>
<dbReference type="PANTHER" id="PTHR18843:SF7">
    <property type="entry name" value="LAMINA-ASSOCIATED POLYPEPTIDE 1B ISOFORM 1-RELATED"/>
    <property type="match status" value="1"/>
</dbReference>
<evidence type="ECO:0000256" key="10">
    <source>
        <dbReference type="SAM" id="MobiDB-lite"/>
    </source>
</evidence>
<dbReference type="GeneID" id="108935418"/>
<dbReference type="RefSeq" id="XP_018609509.2">
    <property type="nucleotide sequence ID" value="XM_018753993.2"/>
</dbReference>
<keyword evidence="13" id="KW-1185">Reference proteome</keyword>
<feature type="region of interest" description="Disordered" evidence="10">
    <location>
        <begin position="1"/>
        <end position="88"/>
    </location>
</feature>
<feature type="region of interest" description="Disordered" evidence="10">
    <location>
        <begin position="104"/>
        <end position="123"/>
    </location>
</feature>
<dbReference type="OrthoDB" id="6258998at2759"/>
<evidence type="ECO:0000256" key="2">
    <source>
        <dbReference type="ARBA" id="ARBA00007860"/>
    </source>
</evidence>
<evidence type="ECO:0000256" key="4">
    <source>
        <dbReference type="ARBA" id="ARBA00022692"/>
    </source>
</evidence>
<gene>
    <name evidence="12" type="primary">LOC108935418</name>
</gene>
<evidence type="ECO:0000256" key="3">
    <source>
        <dbReference type="ARBA" id="ARBA00022553"/>
    </source>
</evidence>
<reference evidence="12" key="2">
    <citation type="submission" date="2025-08" db="UniProtKB">
        <authorList>
            <consortium name="Ensembl"/>
        </authorList>
    </citation>
    <scope>IDENTIFICATION</scope>
</reference>
<sequence>MDHCKSSSDEHKETEDAGENKGGEEHEDGHKNDAPDAQQRTDEAGMQEDGHKNDAPDAQQGTDEAGKTEDGNKMNVGEDFTGGQNFSEAQGNKDIVALASCKSNANGEQSSESYTQKPAEEELQSCVPTEETCYGEEAKTLCTFTATKEEHVAKTEVNDRDRQQNILQRATEVPPEQELRSKGQTEGASSLQDVTALSSITEAKGKDIKKTLFKYLCWVIPVLVTVVAILCSHGGSPPPQPSEHKSVDIFHKEIKKLELCFPSQRAELWKRSKIHLTKHLQAVQPKEPASMILTSGRRAEKTLHCLAMRIADALSTAINTTVLQIDGASKASLDSDTVKLDIDERLRRAFEGKKGTAVIHRFEELPPGSTLIFYRYCDHENAAFKDASLIFTVLLEEKDDVQNDASLSDVEEMVQEHIQDRFLSSAQPSTFDKMDMDKLAGLWSRISHLILPVAAEERIELQGCKI</sequence>